<keyword evidence="1" id="KW-0732">Signal</keyword>
<accession>A0ABQ1VGT8</accession>
<gene>
    <name evidence="3" type="ORF">GCM10011402_14590</name>
</gene>
<evidence type="ECO:0000259" key="2">
    <source>
        <dbReference type="Pfam" id="PF04366"/>
    </source>
</evidence>
<organism evidence="3 4">
    <name type="scientific">Paracoccus acridae</name>
    <dbReference type="NCBI Taxonomy" id="1795310"/>
    <lineage>
        <taxon>Bacteria</taxon>
        <taxon>Pseudomonadati</taxon>
        <taxon>Pseudomonadota</taxon>
        <taxon>Alphaproteobacteria</taxon>
        <taxon>Rhodobacterales</taxon>
        <taxon>Paracoccaceae</taxon>
        <taxon>Paracoccus</taxon>
    </lineage>
</organism>
<reference evidence="4" key="1">
    <citation type="journal article" date="2019" name="Int. J. Syst. Evol. Microbiol.">
        <title>The Global Catalogue of Microorganisms (GCM) 10K type strain sequencing project: providing services to taxonomists for standard genome sequencing and annotation.</title>
        <authorList>
            <consortium name="The Broad Institute Genomics Platform"/>
            <consortium name="The Broad Institute Genome Sequencing Center for Infectious Disease"/>
            <person name="Wu L."/>
            <person name="Ma J."/>
        </authorList>
    </citation>
    <scope>NUCLEOTIDE SEQUENCE [LARGE SCALE GENOMIC DNA]</scope>
    <source>
        <strain evidence="4">CGMCC 1.15419</strain>
    </source>
</reference>
<name>A0ABQ1VGT8_9RHOB</name>
<comment type="caution">
    <text evidence="3">The sequence shown here is derived from an EMBL/GenBank/DDBJ whole genome shotgun (WGS) entry which is preliminary data.</text>
</comment>
<feature type="signal peptide" evidence="1">
    <location>
        <begin position="1"/>
        <end position="44"/>
    </location>
</feature>
<evidence type="ECO:0000256" key="1">
    <source>
        <dbReference type="SAM" id="SignalP"/>
    </source>
</evidence>
<protein>
    <recommendedName>
        <fullName evidence="2">Ysc84 actin-binding domain-containing protein</fullName>
    </recommendedName>
</protein>
<dbReference type="InterPro" id="IPR006311">
    <property type="entry name" value="TAT_signal"/>
</dbReference>
<feature type="chain" id="PRO_5045632479" description="Ysc84 actin-binding domain-containing protein" evidence="1">
    <location>
        <begin position="45"/>
        <end position="228"/>
    </location>
</feature>
<evidence type="ECO:0000313" key="4">
    <source>
        <dbReference type="Proteomes" id="UP000640509"/>
    </source>
</evidence>
<dbReference type="PROSITE" id="PS51318">
    <property type="entry name" value="TAT"/>
    <property type="match status" value="1"/>
</dbReference>
<keyword evidence="4" id="KW-1185">Reference proteome</keyword>
<dbReference type="Pfam" id="PF04366">
    <property type="entry name" value="Ysc84"/>
    <property type="match status" value="1"/>
</dbReference>
<proteinExistence type="predicted"/>
<dbReference type="Proteomes" id="UP000640509">
    <property type="component" value="Unassembled WGS sequence"/>
</dbReference>
<dbReference type="EMBL" id="BMIV01000004">
    <property type="protein sequence ID" value="GGF63588.1"/>
    <property type="molecule type" value="Genomic_DNA"/>
</dbReference>
<dbReference type="InterPro" id="IPR007461">
    <property type="entry name" value="Ysc84_actin-binding"/>
</dbReference>
<feature type="domain" description="Ysc84 actin-binding" evidence="2">
    <location>
        <begin position="118"/>
        <end position="200"/>
    </location>
</feature>
<sequence>MPGTRRDMWGQVMSSLFRTRINRRLLLKGAAGTAALALAGCSNAVGTNANAQLDARVDETHNYLIQNYPSAQALVQNARGVLYMPLMTEAALGVGGAYGQGALRIGGATVDYYSATRATVGLQAGAQQYAHVLIFQTDAALASFRASPGWLAGANAFYAIPQGGMALGADTITAQLPVVAMIFGQAGLMAGASIEGTKYTRVIPSEIPTLGFGGLGLPQMQMPQMGRY</sequence>
<evidence type="ECO:0000313" key="3">
    <source>
        <dbReference type="EMBL" id="GGF63588.1"/>
    </source>
</evidence>